<sequence>MSDHLNLDPSLAYEDDTMANATPQQQQQHQQHQQQQQAQAPPNLLPHPNHQYPPPSDRITVVVDRQHFIHTRNALNNAFMSLSSSIDRAVKAYAEHTDVVISADHTLDVSGLLNPFNQIFTPPFYAQYAPTTAQAPVASMEGAPTTGKKKRAYKQRDINAPKRPLTAYFRFLKEQRPVISAENAETAGGEGGKAGDISKIATERWKALTDAQRNPYKLAYQHELEQYEKDTKAYKENLAAGGVNVKLGAEDDEEDMVSTPTAAPEQVVAKEDDSDDTSSSEDSSSDDDSDEEEVVAKAPTPPPAKKEKAPKSVKKSVTAAADPLPSQQMFSSLNPVIPTPSSTATKRKAGDDDDGEKKKKKKRGRPTKADQEAAAAATAAAAAAAASQLVADDSAELKKEKKEKKKEKKRKSEAA</sequence>
<evidence type="ECO:0000256" key="4">
    <source>
        <dbReference type="SAM" id="MobiDB-lite"/>
    </source>
</evidence>
<evidence type="ECO:0000313" key="6">
    <source>
        <dbReference type="EMBL" id="CZT22291.1"/>
    </source>
</evidence>
<dbReference type="GO" id="GO:0005634">
    <property type="term" value="C:nucleus"/>
    <property type="evidence" value="ECO:0007669"/>
    <property type="project" value="UniProtKB-UniRule"/>
</dbReference>
<dbReference type="GO" id="GO:0003677">
    <property type="term" value="F:DNA binding"/>
    <property type="evidence" value="ECO:0007669"/>
    <property type="project" value="UniProtKB-UniRule"/>
</dbReference>
<feature type="region of interest" description="Disordered" evidence="4">
    <location>
        <begin position="247"/>
        <end position="415"/>
    </location>
</feature>
<dbReference type="OrthoDB" id="5550281at2759"/>
<keyword evidence="1 3" id="KW-0238">DNA-binding</keyword>
<keyword evidence="7" id="KW-1185">Reference proteome</keyword>
<dbReference type="GeneID" id="35603260"/>
<name>A0A2D3UZE3_9PEZI</name>
<dbReference type="InterPro" id="IPR051965">
    <property type="entry name" value="ChromReg_NeuronalGeneExpr"/>
</dbReference>
<protein>
    <recommendedName>
        <fullName evidence="5">HMG box domain-containing protein</fullName>
    </recommendedName>
</protein>
<evidence type="ECO:0000259" key="5">
    <source>
        <dbReference type="PROSITE" id="PS50118"/>
    </source>
</evidence>
<keyword evidence="2 3" id="KW-0539">Nucleus</keyword>
<dbReference type="PANTHER" id="PTHR46040">
    <property type="entry name" value="HIGH MOBILITY GROUP PROTEIN 2"/>
    <property type="match status" value="1"/>
</dbReference>
<dbReference type="Gene3D" id="1.10.30.10">
    <property type="entry name" value="High mobility group box domain"/>
    <property type="match status" value="1"/>
</dbReference>
<dbReference type="STRING" id="112498.A0A2D3UZE3"/>
<evidence type="ECO:0000313" key="7">
    <source>
        <dbReference type="Proteomes" id="UP000225277"/>
    </source>
</evidence>
<dbReference type="InterPro" id="IPR009071">
    <property type="entry name" value="HMG_box_dom"/>
</dbReference>
<organism evidence="6 7">
    <name type="scientific">Ramularia collo-cygni</name>
    <dbReference type="NCBI Taxonomy" id="112498"/>
    <lineage>
        <taxon>Eukaryota</taxon>
        <taxon>Fungi</taxon>
        <taxon>Dikarya</taxon>
        <taxon>Ascomycota</taxon>
        <taxon>Pezizomycotina</taxon>
        <taxon>Dothideomycetes</taxon>
        <taxon>Dothideomycetidae</taxon>
        <taxon>Mycosphaerellales</taxon>
        <taxon>Mycosphaerellaceae</taxon>
        <taxon>Ramularia</taxon>
    </lineage>
</organism>
<feature type="DNA-binding region" description="HMG box" evidence="3">
    <location>
        <begin position="161"/>
        <end position="235"/>
    </location>
</feature>
<dbReference type="PROSITE" id="PS50118">
    <property type="entry name" value="HMG_BOX_2"/>
    <property type="match status" value="1"/>
</dbReference>
<dbReference type="AlphaFoldDB" id="A0A2D3UZE3"/>
<feature type="domain" description="HMG box" evidence="5">
    <location>
        <begin position="161"/>
        <end position="235"/>
    </location>
</feature>
<feature type="compositionally biased region" description="Acidic residues" evidence="4">
    <location>
        <begin position="272"/>
        <end position="293"/>
    </location>
</feature>
<dbReference type="Pfam" id="PF00505">
    <property type="entry name" value="HMG_box"/>
    <property type="match status" value="1"/>
</dbReference>
<gene>
    <name evidence="6" type="ORF">RCC_08160</name>
</gene>
<reference evidence="6 7" key="1">
    <citation type="submission" date="2016-03" db="EMBL/GenBank/DDBJ databases">
        <authorList>
            <person name="Ploux O."/>
        </authorList>
    </citation>
    <scope>NUCLEOTIDE SEQUENCE [LARGE SCALE GENOMIC DNA]</scope>
    <source>
        <strain evidence="6 7">URUG2</strain>
    </source>
</reference>
<feature type="compositionally biased region" description="Low complexity" evidence="4">
    <location>
        <begin position="373"/>
        <end position="386"/>
    </location>
</feature>
<dbReference type="InterPro" id="IPR036910">
    <property type="entry name" value="HMG_box_dom_sf"/>
</dbReference>
<feature type="region of interest" description="Disordered" evidence="4">
    <location>
        <begin position="1"/>
        <end position="57"/>
    </location>
</feature>
<dbReference type="Proteomes" id="UP000225277">
    <property type="component" value="Unassembled WGS sequence"/>
</dbReference>
<evidence type="ECO:0000256" key="2">
    <source>
        <dbReference type="ARBA" id="ARBA00023242"/>
    </source>
</evidence>
<dbReference type="PANTHER" id="PTHR46040:SF3">
    <property type="entry name" value="HIGH MOBILITY GROUP PROTEIN 2"/>
    <property type="match status" value="1"/>
</dbReference>
<dbReference type="RefSeq" id="XP_023629180.1">
    <property type="nucleotide sequence ID" value="XM_023773412.1"/>
</dbReference>
<feature type="compositionally biased region" description="Polar residues" evidence="4">
    <location>
        <begin position="325"/>
        <end position="344"/>
    </location>
</feature>
<proteinExistence type="predicted"/>
<dbReference type="SUPFAM" id="SSF47095">
    <property type="entry name" value="HMG-box"/>
    <property type="match status" value="1"/>
</dbReference>
<evidence type="ECO:0000256" key="1">
    <source>
        <dbReference type="ARBA" id="ARBA00023125"/>
    </source>
</evidence>
<dbReference type="GO" id="GO:0010468">
    <property type="term" value="P:regulation of gene expression"/>
    <property type="evidence" value="ECO:0007669"/>
    <property type="project" value="TreeGrafter"/>
</dbReference>
<accession>A0A2D3UZE3</accession>
<feature type="compositionally biased region" description="Low complexity" evidence="4">
    <location>
        <begin position="23"/>
        <end position="50"/>
    </location>
</feature>
<dbReference type="SMART" id="SM00398">
    <property type="entry name" value="HMG"/>
    <property type="match status" value="1"/>
</dbReference>
<evidence type="ECO:0000256" key="3">
    <source>
        <dbReference type="PROSITE-ProRule" id="PRU00267"/>
    </source>
</evidence>
<dbReference type="EMBL" id="FJUY01000013">
    <property type="protein sequence ID" value="CZT22291.1"/>
    <property type="molecule type" value="Genomic_DNA"/>
</dbReference>